<name>S7PC06_MYOBR</name>
<evidence type="ECO:0000313" key="1">
    <source>
        <dbReference type="EMBL" id="EPQ07763.1"/>
    </source>
</evidence>
<evidence type="ECO:0000313" key="2">
    <source>
        <dbReference type="Proteomes" id="UP000052978"/>
    </source>
</evidence>
<reference evidence="1 2" key="1">
    <citation type="journal article" date="2013" name="Nat. Commun.">
        <title>Genome analysis reveals insights into physiology and longevity of the Brandt's bat Myotis brandtii.</title>
        <authorList>
            <person name="Seim I."/>
            <person name="Fang X."/>
            <person name="Xiong Z."/>
            <person name="Lobanov A.V."/>
            <person name="Huang Z."/>
            <person name="Ma S."/>
            <person name="Feng Y."/>
            <person name="Turanov A.A."/>
            <person name="Zhu Y."/>
            <person name="Lenz T.L."/>
            <person name="Gerashchenko M.V."/>
            <person name="Fan D."/>
            <person name="Hee Yim S."/>
            <person name="Yao X."/>
            <person name="Jordan D."/>
            <person name="Xiong Y."/>
            <person name="Ma Y."/>
            <person name="Lyapunov A.N."/>
            <person name="Chen G."/>
            <person name="Kulakova O.I."/>
            <person name="Sun Y."/>
            <person name="Lee S.G."/>
            <person name="Bronson R.T."/>
            <person name="Moskalev A.A."/>
            <person name="Sunyaev S.R."/>
            <person name="Zhang G."/>
            <person name="Krogh A."/>
            <person name="Wang J."/>
            <person name="Gladyshev V.N."/>
        </authorList>
    </citation>
    <scope>NUCLEOTIDE SEQUENCE [LARGE SCALE GENOMIC DNA]</scope>
</reference>
<sequence>MYSTSKAEPLQPTYQLLALRICSPGRRASHAMKESRPGIKGSNVTLSPCSQLAQHLWLSKYWDCGGRQAYELDKESAVGPVISTVQSQGL</sequence>
<protein>
    <submittedName>
        <fullName evidence="1">Uncharacterized protein</fullName>
    </submittedName>
</protein>
<accession>S7PC06</accession>
<proteinExistence type="predicted"/>
<dbReference type="EMBL" id="KE162314">
    <property type="protein sequence ID" value="EPQ07763.1"/>
    <property type="molecule type" value="Genomic_DNA"/>
</dbReference>
<gene>
    <name evidence="1" type="ORF">D623_10026368</name>
</gene>
<keyword evidence="2" id="KW-1185">Reference proteome</keyword>
<dbReference type="AlphaFoldDB" id="S7PC06"/>
<organism evidence="1 2">
    <name type="scientific">Myotis brandtii</name>
    <name type="common">Brandt's bat</name>
    <dbReference type="NCBI Taxonomy" id="109478"/>
    <lineage>
        <taxon>Eukaryota</taxon>
        <taxon>Metazoa</taxon>
        <taxon>Chordata</taxon>
        <taxon>Craniata</taxon>
        <taxon>Vertebrata</taxon>
        <taxon>Euteleostomi</taxon>
        <taxon>Mammalia</taxon>
        <taxon>Eutheria</taxon>
        <taxon>Laurasiatheria</taxon>
        <taxon>Chiroptera</taxon>
        <taxon>Yangochiroptera</taxon>
        <taxon>Vespertilionidae</taxon>
        <taxon>Myotis</taxon>
    </lineage>
</organism>
<dbReference type="Proteomes" id="UP000052978">
    <property type="component" value="Unassembled WGS sequence"/>
</dbReference>